<comment type="cofactor">
    <cofactor evidence="6">
        <name>[4Fe-4S] cluster</name>
        <dbReference type="ChEBI" id="CHEBI:49883"/>
    </cofactor>
    <text evidence="6">Binds 2 [4Fe-4S] clusters.</text>
</comment>
<dbReference type="OrthoDB" id="9765258at2"/>
<dbReference type="NCBIfam" id="NF008434">
    <property type="entry name" value="PRK11274.1"/>
    <property type="match status" value="1"/>
</dbReference>
<keyword evidence="1 6" id="KW-0004">4Fe-4S</keyword>
<dbReference type="AlphaFoldDB" id="A0A157ZFV0"/>
<evidence type="ECO:0000256" key="4">
    <source>
        <dbReference type="ARBA" id="ARBA00023004"/>
    </source>
</evidence>
<keyword evidence="6" id="KW-0249">Electron transport</keyword>
<evidence type="ECO:0000256" key="6">
    <source>
        <dbReference type="PIRNR" id="PIRNR000139"/>
    </source>
</evidence>
<gene>
    <name evidence="8" type="ORF">AWB78_00505</name>
</gene>
<evidence type="ECO:0000313" key="8">
    <source>
        <dbReference type="EMBL" id="SAK44383.1"/>
    </source>
</evidence>
<accession>A0A157ZFV0</accession>
<feature type="domain" description="4Fe-4S ferredoxin-type" evidence="7">
    <location>
        <begin position="66"/>
        <end position="95"/>
    </location>
</feature>
<keyword evidence="9" id="KW-1185">Reference proteome</keyword>
<name>A0A157ZFV0_9BURK</name>
<dbReference type="FunFam" id="1.10.1060.10:FF:000012">
    <property type="entry name" value="Glycolate oxidase iron-sulfur subunit"/>
    <property type="match status" value="1"/>
</dbReference>
<dbReference type="EMBL" id="FCOX02000002">
    <property type="protein sequence ID" value="SAK44383.1"/>
    <property type="molecule type" value="Genomic_DNA"/>
</dbReference>
<evidence type="ECO:0000313" key="9">
    <source>
        <dbReference type="Proteomes" id="UP000071859"/>
    </source>
</evidence>
<dbReference type="InterPro" id="IPR009051">
    <property type="entry name" value="Helical_ferredxn"/>
</dbReference>
<organism evidence="8 9">
    <name type="scientific">Caballeronia calidae</name>
    <dbReference type="NCBI Taxonomy" id="1777139"/>
    <lineage>
        <taxon>Bacteria</taxon>
        <taxon>Pseudomonadati</taxon>
        <taxon>Pseudomonadota</taxon>
        <taxon>Betaproteobacteria</taxon>
        <taxon>Burkholderiales</taxon>
        <taxon>Burkholderiaceae</taxon>
        <taxon>Caballeronia</taxon>
    </lineage>
</organism>
<keyword evidence="5 6" id="KW-0411">Iron-sulfur</keyword>
<dbReference type="InterPro" id="IPR012257">
    <property type="entry name" value="Glc_ox_4Fe-4S"/>
</dbReference>
<dbReference type="GO" id="GO:0051539">
    <property type="term" value="F:4 iron, 4 sulfur cluster binding"/>
    <property type="evidence" value="ECO:0007669"/>
    <property type="project" value="UniProtKB-UniRule"/>
</dbReference>
<dbReference type="InterPro" id="IPR017896">
    <property type="entry name" value="4Fe4S_Fe-S-bd"/>
</dbReference>
<dbReference type="EC" id="1.1.99.14" evidence="6"/>
<comment type="caution">
    <text evidence="8">The sequence shown here is derived from an EMBL/GenBank/DDBJ whole genome shotgun (WGS) entry which is preliminary data.</text>
</comment>
<dbReference type="Proteomes" id="UP000071859">
    <property type="component" value="Unassembled WGS sequence"/>
</dbReference>
<dbReference type="PANTHER" id="PTHR32479:SF17">
    <property type="entry name" value="GLYCOLATE OXIDASE IRON-SULFUR SUBUNIT"/>
    <property type="match status" value="1"/>
</dbReference>
<evidence type="ECO:0000256" key="1">
    <source>
        <dbReference type="ARBA" id="ARBA00022485"/>
    </source>
</evidence>
<keyword evidence="4 6" id="KW-0408">Iron</keyword>
<reference evidence="8" key="1">
    <citation type="submission" date="2016-01" db="EMBL/GenBank/DDBJ databases">
        <authorList>
            <person name="Peeters C."/>
        </authorList>
    </citation>
    <scope>NUCLEOTIDE SEQUENCE</scope>
    <source>
        <strain evidence="8">LMG 29321</strain>
    </source>
</reference>
<dbReference type="Pfam" id="PF13183">
    <property type="entry name" value="Fer4_8"/>
    <property type="match status" value="1"/>
</dbReference>
<dbReference type="RefSeq" id="WP_062601908.1">
    <property type="nucleotide sequence ID" value="NZ_FCOX02000002.1"/>
</dbReference>
<keyword evidence="6" id="KW-0813">Transport</keyword>
<sequence>MQTNLSDEARTLARAKEAEDILRSCVHCGFCNATCPTYQLLGNELDGPRGRIYLIKQMLEGEPVTDKTQLHLDRCLTCRNCETTCPSGVTYHALLDIGRAELERRVPRPARERMLRNGLRHVIPRPAVFDTLLTAGRIARPLMPASLRQKIPASTVAAKARPSVRHARRVLMLEGCVQPSLSPNTNAATARVLDRLGISVIDAPRAGCCGATEYHLNAQEAGLMRARRNIDAWWPAIEAGAEAIVQTASGCGAFIKEYGHLLRDDPHYAAKAARVSELARDLVEVIGAEPLDALKSADRRRIAFHCPCTLQHAQKLGGAVEAILTRLGYDLTDVPDAHLCCGSAGTYSITQPELSTQLRDRKMDALESGAPEMIVTANIGCQTHLAGAGRTGVRHWIELVEDAMR</sequence>
<evidence type="ECO:0000256" key="5">
    <source>
        <dbReference type="ARBA" id="ARBA00023014"/>
    </source>
</evidence>
<evidence type="ECO:0000259" key="7">
    <source>
        <dbReference type="PROSITE" id="PS51379"/>
    </source>
</evidence>
<dbReference type="Gene3D" id="1.10.1060.10">
    <property type="entry name" value="Alpha-helical ferredoxin"/>
    <property type="match status" value="1"/>
</dbReference>
<dbReference type="GO" id="GO:0046872">
    <property type="term" value="F:metal ion binding"/>
    <property type="evidence" value="ECO:0007669"/>
    <property type="project" value="UniProtKB-UniRule"/>
</dbReference>
<dbReference type="PIRSF" id="PIRSF000139">
    <property type="entry name" value="Glc_ox_4Fe-4S"/>
    <property type="match status" value="1"/>
</dbReference>
<evidence type="ECO:0000256" key="2">
    <source>
        <dbReference type="ARBA" id="ARBA00022723"/>
    </source>
</evidence>
<dbReference type="GO" id="GO:0019154">
    <property type="term" value="F:glycolate dehydrogenase activity"/>
    <property type="evidence" value="ECO:0007669"/>
    <property type="project" value="UniProtKB-EC"/>
</dbReference>
<dbReference type="PROSITE" id="PS51379">
    <property type="entry name" value="4FE4S_FER_2"/>
    <property type="match status" value="2"/>
</dbReference>
<keyword evidence="2 6" id="KW-0479">Metal-binding</keyword>
<dbReference type="SUPFAM" id="SSF54862">
    <property type="entry name" value="4Fe-4S ferredoxins"/>
    <property type="match status" value="1"/>
</dbReference>
<dbReference type="InterPro" id="IPR004017">
    <property type="entry name" value="Cys_rich_dom"/>
</dbReference>
<proteinExistence type="predicted"/>
<comment type="function">
    <text evidence="6">Component of a complex that catalyzes the oxidation of glycolate to glyoxylate.</text>
</comment>
<dbReference type="InterPro" id="IPR017900">
    <property type="entry name" value="4Fe4S_Fe_S_CS"/>
</dbReference>
<keyword evidence="3" id="KW-0677">Repeat</keyword>
<comment type="catalytic activity">
    <reaction evidence="6">
        <text>glycolate + A = glyoxylate + AH2</text>
        <dbReference type="Rhea" id="RHEA:21264"/>
        <dbReference type="ChEBI" id="CHEBI:13193"/>
        <dbReference type="ChEBI" id="CHEBI:17499"/>
        <dbReference type="ChEBI" id="CHEBI:29805"/>
        <dbReference type="ChEBI" id="CHEBI:36655"/>
        <dbReference type="EC" id="1.1.99.14"/>
    </reaction>
</comment>
<feature type="domain" description="4Fe-4S ferredoxin-type" evidence="7">
    <location>
        <begin position="15"/>
        <end position="46"/>
    </location>
</feature>
<evidence type="ECO:0000256" key="3">
    <source>
        <dbReference type="ARBA" id="ARBA00022737"/>
    </source>
</evidence>
<dbReference type="PANTHER" id="PTHR32479">
    <property type="entry name" value="GLYCOLATE OXIDASE IRON-SULFUR SUBUNIT"/>
    <property type="match status" value="1"/>
</dbReference>
<comment type="catalytic activity">
    <reaction evidence="6">
        <text>(R)-lactate + A = pyruvate + AH2</text>
        <dbReference type="Rhea" id="RHEA:15089"/>
        <dbReference type="ChEBI" id="CHEBI:13193"/>
        <dbReference type="ChEBI" id="CHEBI:15361"/>
        <dbReference type="ChEBI" id="CHEBI:16004"/>
        <dbReference type="ChEBI" id="CHEBI:17499"/>
    </reaction>
</comment>
<protein>
    <recommendedName>
        <fullName evidence="6">Glycolate oxidase iron-sulfur subunit</fullName>
        <ecNumber evidence="6">1.1.99.14</ecNumber>
    </recommendedName>
</protein>
<dbReference type="Pfam" id="PF02754">
    <property type="entry name" value="CCG"/>
    <property type="match status" value="2"/>
</dbReference>
<dbReference type="PROSITE" id="PS00198">
    <property type="entry name" value="4FE4S_FER_1"/>
    <property type="match status" value="1"/>
</dbReference>